<protein>
    <submittedName>
        <fullName evidence="2">Uncharacterized protein</fullName>
    </submittedName>
</protein>
<feature type="signal peptide" evidence="1">
    <location>
        <begin position="1"/>
        <end position="20"/>
    </location>
</feature>
<reference evidence="2 3" key="1">
    <citation type="submission" date="2019-05" db="EMBL/GenBank/DDBJ databases">
        <title>Emergence of the Ug99 lineage of the wheat stem rust pathogen through somatic hybridization.</title>
        <authorList>
            <person name="Li F."/>
            <person name="Upadhyaya N.M."/>
            <person name="Sperschneider J."/>
            <person name="Matny O."/>
            <person name="Nguyen-Phuc H."/>
            <person name="Mago R."/>
            <person name="Raley C."/>
            <person name="Miller M.E."/>
            <person name="Silverstein K.A.T."/>
            <person name="Henningsen E."/>
            <person name="Hirsch C.D."/>
            <person name="Visser B."/>
            <person name="Pretorius Z.A."/>
            <person name="Steffenson B.J."/>
            <person name="Schwessinger B."/>
            <person name="Dodds P.N."/>
            <person name="Figueroa M."/>
        </authorList>
    </citation>
    <scope>NUCLEOTIDE SEQUENCE [LARGE SCALE GENOMIC DNA]</scope>
    <source>
        <strain evidence="2">21-0</strain>
    </source>
</reference>
<accession>A0A5B0MY24</accession>
<name>A0A5B0MY24_PUCGR</name>
<proteinExistence type="predicted"/>
<dbReference type="EMBL" id="VSWC01000131">
    <property type="protein sequence ID" value="KAA1080770.1"/>
    <property type="molecule type" value="Genomic_DNA"/>
</dbReference>
<dbReference type="AlphaFoldDB" id="A0A5B0MY24"/>
<comment type="caution">
    <text evidence="2">The sequence shown here is derived from an EMBL/GenBank/DDBJ whole genome shotgun (WGS) entry which is preliminary data.</text>
</comment>
<dbReference type="Proteomes" id="UP000324748">
    <property type="component" value="Unassembled WGS sequence"/>
</dbReference>
<dbReference type="OrthoDB" id="2508495at2759"/>
<keyword evidence="1" id="KW-0732">Signal</keyword>
<evidence type="ECO:0000256" key="1">
    <source>
        <dbReference type="SAM" id="SignalP"/>
    </source>
</evidence>
<feature type="chain" id="PRO_5023045376" evidence="1">
    <location>
        <begin position="21"/>
        <end position="120"/>
    </location>
</feature>
<evidence type="ECO:0000313" key="3">
    <source>
        <dbReference type="Proteomes" id="UP000324748"/>
    </source>
</evidence>
<organism evidence="2 3">
    <name type="scientific">Puccinia graminis f. sp. tritici</name>
    <dbReference type="NCBI Taxonomy" id="56615"/>
    <lineage>
        <taxon>Eukaryota</taxon>
        <taxon>Fungi</taxon>
        <taxon>Dikarya</taxon>
        <taxon>Basidiomycota</taxon>
        <taxon>Pucciniomycotina</taxon>
        <taxon>Pucciniomycetes</taxon>
        <taxon>Pucciniales</taxon>
        <taxon>Pucciniaceae</taxon>
        <taxon>Puccinia</taxon>
    </lineage>
</organism>
<keyword evidence="3" id="KW-1185">Reference proteome</keyword>
<gene>
    <name evidence="2" type="ORF">PGT21_019970</name>
</gene>
<evidence type="ECO:0000313" key="2">
    <source>
        <dbReference type="EMBL" id="KAA1080770.1"/>
    </source>
</evidence>
<sequence>MQVYIVLCAFQLLHCYAISAHPTLYPKTLEKRGVEGAAVDAQLHHLHKRMEESSAERARKLEQQFAATQAKENQWKQQEMYNREVRKQELEAAVNTLNPWQKNELSKIVNSKGGNQGSSK</sequence>